<proteinExistence type="predicted"/>
<name>A0A7X0BYS2_9ACTN</name>
<keyword evidence="2" id="KW-1185">Reference proteome</keyword>
<dbReference type="AlphaFoldDB" id="A0A7X0BYS2"/>
<reference evidence="1 2" key="1">
    <citation type="submission" date="2020-08" db="EMBL/GenBank/DDBJ databases">
        <title>Sequencing the genomes of 1000 actinobacteria strains.</title>
        <authorList>
            <person name="Klenk H.-P."/>
        </authorList>
    </citation>
    <scope>NUCLEOTIDE SEQUENCE [LARGE SCALE GENOMIC DNA]</scope>
    <source>
        <strain evidence="1 2">DSM 45913</strain>
    </source>
</reference>
<organism evidence="1 2">
    <name type="scientific">Nonomuraea muscovyensis</name>
    <dbReference type="NCBI Taxonomy" id="1124761"/>
    <lineage>
        <taxon>Bacteria</taxon>
        <taxon>Bacillati</taxon>
        <taxon>Actinomycetota</taxon>
        <taxon>Actinomycetes</taxon>
        <taxon>Streptosporangiales</taxon>
        <taxon>Streptosporangiaceae</taxon>
        <taxon>Nonomuraea</taxon>
    </lineage>
</organism>
<dbReference type="EMBL" id="JACHJB010000001">
    <property type="protein sequence ID" value="MBB6345163.1"/>
    <property type="molecule type" value="Genomic_DNA"/>
</dbReference>
<evidence type="ECO:0000313" key="2">
    <source>
        <dbReference type="Proteomes" id="UP000583800"/>
    </source>
</evidence>
<comment type="caution">
    <text evidence="1">The sequence shown here is derived from an EMBL/GenBank/DDBJ whole genome shotgun (WGS) entry which is preliminary data.</text>
</comment>
<evidence type="ECO:0000313" key="1">
    <source>
        <dbReference type="EMBL" id="MBB6345163.1"/>
    </source>
</evidence>
<dbReference type="Proteomes" id="UP000583800">
    <property type="component" value="Unassembled WGS sequence"/>
</dbReference>
<protein>
    <submittedName>
        <fullName evidence="1">Uncharacterized protein</fullName>
    </submittedName>
</protein>
<dbReference type="RefSeq" id="WP_185083165.1">
    <property type="nucleotide sequence ID" value="NZ_JACHJB010000001.1"/>
</dbReference>
<sequence length="145" mass="15404">MKICLTLILAATVAIIPGCGNYDDTAFRKALDECYKKDALDSKQLAGEVGPLLAPDVRLTLGESSACDSEPEGGASIAYDLDSNVPPNKVLEKFHSAGWADLPLPSDTCGACVARVGKKVGSRSIEAMVQEFNDGTLMLEAMFYN</sequence>
<gene>
    <name evidence="1" type="ORF">FHU36_001672</name>
</gene>
<accession>A0A7X0BYS2</accession>